<dbReference type="EMBL" id="JXTB01000251">
    <property type="protein sequence ID" value="PON49955.1"/>
    <property type="molecule type" value="Genomic_DNA"/>
</dbReference>
<name>A0A2P5BMC5_PARAD</name>
<evidence type="ECO:0000313" key="1">
    <source>
        <dbReference type="EMBL" id="PON49955.1"/>
    </source>
</evidence>
<reference evidence="2" key="1">
    <citation type="submission" date="2016-06" db="EMBL/GenBank/DDBJ databases">
        <title>Parallel loss of symbiosis genes in relatives of nitrogen-fixing non-legume Parasponia.</title>
        <authorList>
            <person name="Van Velzen R."/>
            <person name="Holmer R."/>
            <person name="Bu F."/>
            <person name="Rutten L."/>
            <person name="Van Zeijl A."/>
            <person name="Liu W."/>
            <person name="Santuari L."/>
            <person name="Cao Q."/>
            <person name="Sharma T."/>
            <person name="Shen D."/>
            <person name="Roswanjaya Y."/>
            <person name="Wardhani T."/>
            <person name="Kalhor M.S."/>
            <person name="Jansen J."/>
            <person name="Van den Hoogen J."/>
            <person name="Gungor B."/>
            <person name="Hartog M."/>
            <person name="Hontelez J."/>
            <person name="Verver J."/>
            <person name="Yang W.-C."/>
            <person name="Schijlen E."/>
            <person name="Repin R."/>
            <person name="Schilthuizen M."/>
            <person name="Schranz E."/>
            <person name="Heidstra R."/>
            <person name="Miyata K."/>
            <person name="Fedorova E."/>
            <person name="Kohlen W."/>
            <person name="Bisseling T."/>
            <person name="Smit S."/>
            <person name="Geurts R."/>
        </authorList>
    </citation>
    <scope>NUCLEOTIDE SEQUENCE [LARGE SCALE GENOMIC DNA]</scope>
    <source>
        <strain evidence="2">cv. WU1-14</strain>
    </source>
</reference>
<dbReference type="Proteomes" id="UP000237105">
    <property type="component" value="Unassembled WGS sequence"/>
</dbReference>
<comment type="caution">
    <text evidence="1">The sequence shown here is derived from an EMBL/GenBank/DDBJ whole genome shotgun (WGS) entry which is preliminary data.</text>
</comment>
<feature type="non-terminal residue" evidence="1">
    <location>
        <position position="1"/>
    </location>
</feature>
<evidence type="ECO:0000313" key="2">
    <source>
        <dbReference type="Proteomes" id="UP000237105"/>
    </source>
</evidence>
<accession>A0A2P5BMC5</accession>
<proteinExistence type="predicted"/>
<protein>
    <submittedName>
        <fullName evidence="1">Uncharacterized protein</fullName>
    </submittedName>
</protein>
<gene>
    <name evidence="1" type="ORF">PanWU01x14_225920</name>
</gene>
<keyword evidence="2" id="KW-1185">Reference proteome</keyword>
<organism evidence="1 2">
    <name type="scientific">Parasponia andersonii</name>
    <name type="common">Sponia andersonii</name>
    <dbReference type="NCBI Taxonomy" id="3476"/>
    <lineage>
        <taxon>Eukaryota</taxon>
        <taxon>Viridiplantae</taxon>
        <taxon>Streptophyta</taxon>
        <taxon>Embryophyta</taxon>
        <taxon>Tracheophyta</taxon>
        <taxon>Spermatophyta</taxon>
        <taxon>Magnoliopsida</taxon>
        <taxon>eudicotyledons</taxon>
        <taxon>Gunneridae</taxon>
        <taxon>Pentapetalae</taxon>
        <taxon>rosids</taxon>
        <taxon>fabids</taxon>
        <taxon>Rosales</taxon>
        <taxon>Cannabaceae</taxon>
        <taxon>Parasponia</taxon>
    </lineage>
</organism>
<dbReference type="OrthoDB" id="10296710at2759"/>
<sequence length="135" mass="15731">LLLSQLLPHSSCVLPPPFLFVQICQSYVPLSIVRVHDLQFFCNFFSKFNVVLHFTSAKQSTINISFWLHWHVSDKLNCLLNIPSSAQEIHHTSIMLLVFPYSIIVHSPKKYTAFFYHASMITCRQQTQKHNTIWV</sequence>
<dbReference type="AlphaFoldDB" id="A0A2P5BMC5"/>